<dbReference type="PROSITE" id="PS00028">
    <property type="entry name" value="ZINC_FINGER_C2H2_1"/>
    <property type="match status" value="2"/>
</dbReference>
<dbReference type="PROSITE" id="PS50157">
    <property type="entry name" value="ZINC_FINGER_C2H2_2"/>
    <property type="match status" value="2"/>
</dbReference>
<gene>
    <name evidence="3" type="ORF">GCK72_017338</name>
</gene>
<dbReference type="GeneID" id="78776537"/>
<accession>A0A6A5G713</accession>
<evidence type="ECO:0000313" key="4">
    <source>
        <dbReference type="Proteomes" id="UP000483820"/>
    </source>
</evidence>
<sequence length="129" mass="15452">MEDNDDQERSVLYCCILCPKSYKHAKSIRRHMTDDHRTEKGATYRIVTSNESREVVSHGNRSHITKFNFFHQGNGSYACDHCDLKFTKMEFWTEHLKTSHEYIYPEDIEERNFDDKDQFEVLSDESKEY</sequence>
<dbReference type="Proteomes" id="UP000483820">
    <property type="component" value="Chromosome V"/>
</dbReference>
<organism evidence="3 4">
    <name type="scientific">Caenorhabditis remanei</name>
    <name type="common">Caenorhabditis vulgaris</name>
    <dbReference type="NCBI Taxonomy" id="31234"/>
    <lineage>
        <taxon>Eukaryota</taxon>
        <taxon>Metazoa</taxon>
        <taxon>Ecdysozoa</taxon>
        <taxon>Nematoda</taxon>
        <taxon>Chromadorea</taxon>
        <taxon>Rhabditida</taxon>
        <taxon>Rhabditina</taxon>
        <taxon>Rhabditomorpha</taxon>
        <taxon>Rhabditoidea</taxon>
        <taxon>Rhabditidae</taxon>
        <taxon>Peloderinae</taxon>
        <taxon>Caenorhabditis</taxon>
    </lineage>
</organism>
<dbReference type="CTD" id="78776537"/>
<protein>
    <recommendedName>
        <fullName evidence="2">C2H2-type domain-containing protein</fullName>
    </recommendedName>
</protein>
<evidence type="ECO:0000259" key="2">
    <source>
        <dbReference type="PROSITE" id="PS50157"/>
    </source>
</evidence>
<evidence type="ECO:0000256" key="1">
    <source>
        <dbReference type="PROSITE-ProRule" id="PRU00042"/>
    </source>
</evidence>
<keyword evidence="1" id="KW-0479">Metal-binding</keyword>
<keyword evidence="1" id="KW-0862">Zinc</keyword>
<name>A0A6A5G713_CAERE</name>
<evidence type="ECO:0000313" key="3">
    <source>
        <dbReference type="EMBL" id="KAF1750787.1"/>
    </source>
</evidence>
<dbReference type="Gene3D" id="3.30.160.60">
    <property type="entry name" value="Classic Zinc Finger"/>
    <property type="match status" value="1"/>
</dbReference>
<dbReference type="KEGG" id="crq:GCK72_017338"/>
<dbReference type="SMART" id="SM00355">
    <property type="entry name" value="ZnF_C2H2"/>
    <property type="match status" value="2"/>
</dbReference>
<dbReference type="InterPro" id="IPR013087">
    <property type="entry name" value="Znf_C2H2_type"/>
</dbReference>
<comment type="caution">
    <text evidence="3">The sequence shown here is derived from an EMBL/GenBank/DDBJ whole genome shotgun (WGS) entry which is preliminary data.</text>
</comment>
<dbReference type="AlphaFoldDB" id="A0A6A5G713"/>
<dbReference type="EMBL" id="WUAV01000005">
    <property type="protein sequence ID" value="KAF1750787.1"/>
    <property type="molecule type" value="Genomic_DNA"/>
</dbReference>
<feature type="domain" description="C2H2-type" evidence="2">
    <location>
        <begin position="13"/>
        <end position="41"/>
    </location>
</feature>
<proteinExistence type="predicted"/>
<dbReference type="RefSeq" id="XP_053580948.1">
    <property type="nucleotide sequence ID" value="XM_053732035.1"/>
</dbReference>
<reference evidence="3 4" key="1">
    <citation type="submission" date="2019-12" db="EMBL/GenBank/DDBJ databases">
        <title>Chromosome-level assembly of the Caenorhabditis remanei genome.</title>
        <authorList>
            <person name="Teterina A.A."/>
            <person name="Willis J.H."/>
            <person name="Phillips P.C."/>
        </authorList>
    </citation>
    <scope>NUCLEOTIDE SEQUENCE [LARGE SCALE GENOMIC DNA]</scope>
    <source>
        <strain evidence="3 4">PX506</strain>
        <tissue evidence="3">Whole organism</tissue>
    </source>
</reference>
<feature type="domain" description="C2H2-type" evidence="2">
    <location>
        <begin position="77"/>
        <end position="105"/>
    </location>
</feature>
<keyword evidence="1" id="KW-0863">Zinc-finger</keyword>
<dbReference type="GO" id="GO:0008270">
    <property type="term" value="F:zinc ion binding"/>
    <property type="evidence" value="ECO:0007669"/>
    <property type="project" value="UniProtKB-KW"/>
</dbReference>